<dbReference type="Proteomes" id="UP000261208">
    <property type="component" value="Unassembled WGS sequence"/>
</dbReference>
<dbReference type="Gene3D" id="1.10.10.2840">
    <property type="entry name" value="PucR C-terminal helix-turn-helix domain"/>
    <property type="match status" value="1"/>
</dbReference>
<gene>
    <name evidence="2" type="ORF">DXD10_10790</name>
</gene>
<reference evidence="2 3" key="1">
    <citation type="submission" date="2018-08" db="EMBL/GenBank/DDBJ databases">
        <title>A genome reference for cultivated species of the human gut microbiota.</title>
        <authorList>
            <person name="Zou Y."/>
            <person name="Xue W."/>
            <person name="Luo G."/>
        </authorList>
    </citation>
    <scope>NUCLEOTIDE SEQUENCE [LARGE SCALE GENOMIC DNA]</scope>
    <source>
        <strain evidence="2 3">TF11-11</strain>
    </source>
</reference>
<protein>
    <submittedName>
        <fullName evidence="2">PucR family transcriptional regulator</fullName>
    </submittedName>
</protein>
<dbReference type="InterPro" id="IPR025736">
    <property type="entry name" value="PucR_C-HTH_dom"/>
</dbReference>
<accession>A0A3E4MA89</accession>
<evidence type="ECO:0000259" key="1">
    <source>
        <dbReference type="Pfam" id="PF13556"/>
    </source>
</evidence>
<proteinExistence type="predicted"/>
<sequence>MKRNVSQTAAKLKIHRNTLLPRLTRLNDMLDLDNRDGAECEKLLIAMEIERMKGYL</sequence>
<comment type="caution">
    <text evidence="2">The sequence shown here is derived from an EMBL/GenBank/DDBJ whole genome shotgun (WGS) entry which is preliminary data.</text>
</comment>
<dbReference type="EMBL" id="QSQQ01000014">
    <property type="protein sequence ID" value="RGK46643.1"/>
    <property type="molecule type" value="Genomic_DNA"/>
</dbReference>
<dbReference type="Pfam" id="PF13556">
    <property type="entry name" value="HTH_30"/>
    <property type="match status" value="1"/>
</dbReference>
<evidence type="ECO:0000313" key="2">
    <source>
        <dbReference type="EMBL" id="RGK46643.1"/>
    </source>
</evidence>
<organism evidence="2 3">
    <name type="scientific">Dorea formicigenerans</name>
    <dbReference type="NCBI Taxonomy" id="39486"/>
    <lineage>
        <taxon>Bacteria</taxon>
        <taxon>Bacillati</taxon>
        <taxon>Bacillota</taxon>
        <taxon>Clostridia</taxon>
        <taxon>Lachnospirales</taxon>
        <taxon>Lachnospiraceae</taxon>
        <taxon>Dorea</taxon>
    </lineage>
</organism>
<evidence type="ECO:0000313" key="3">
    <source>
        <dbReference type="Proteomes" id="UP000261208"/>
    </source>
</evidence>
<feature type="domain" description="PucR C-terminal helix-turn-helix" evidence="1">
    <location>
        <begin position="3"/>
        <end position="49"/>
    </location>
</feature>
<dbReference type="AlphaFoldDB" id="A0A3E4MA89"/>
<dbReference type="InterPro" id="IPR042070">
    <property type="entry name" value="PucR_C-HTH_sf"/>
</dbReference>
<name>A0A3E4MA89_9FIRM</name>
<dbReference type="RefSeq" id="WP_117650171.1">
    <property type="nucleotide sequence ID" value="NZ_QSQQ01000014.1"/>
</dbReference>